<evidence type="ECO:0000256" key="1">
    <source>
        <dbReference type="SAM" id="Phobius"/>
    </source>
</evidence>
<feature type="transmembrane region" description="Helical" evidence="1">
    <location>
        <begin position="76"/>
        <end position="94"/>
    </location>
</feature>
<evidence type="ECO:0000313" key="3">
    <source>
        <dbReference type="Proteomes" id="UP000556026"/>
    </source>
</evidence>
<keyword evidence="1" id="KW-0472">Membrane</keyword>
<dbReference type="Pfam" id="PF09900">
    <property type="entry name" value="DUF2127"/>
    <property type="match status" value="1"/>
</dbReference>
<accession>A0A6V8MFF5</accession>
<proteinExistence type="predicted"/>
<feature type="transmembrane region" description="Helical" evidence="1">
    <location>
        <begin position="12"/>
        <end position="39"/>
    </location>
</feature>
<protein>
    <submittedName>
        <fullName evidence="2">Membrane protein</fullName>
    </submittedName>
</protein>
<dbReference type="EMBL" id="BLXX01000002">
    <property type="protein sequence ID" value="GFO58543.1"/>
    <property type="molecule type" value="Genomic_DNA"/>
</dbReference>
<gene>
    <name evidence="2" type="ORF">GMST_08680</name>
</gene>
<feature type="transmembrane region" description="Helical" evidence="1">
    <location>
        <begin position="106"/>
        <end position="123"/>
    </location>
</feature>
<organism evidence="2 3">
    <name type="scientific">Geomonas silvestris</name>
    <dbReference type="NCBI Taxonomy" id="2740184"/>
    <lineage>
        <taxon>Bacteria</taxon>
        <taxon>Pseudomonadati</taxon>
        <taxon>Thermodesulfobacteriota</taxon>
        <taxon>Desulfuromonadia</taxon>
        <taxon>Geobacterales</taxon>
        <taxon>Geobacteraceae</taxon>
        <taxon>Geomonas</taxon>
    </lineage>
</organism>
<dbReference type="AlphaFoldDB" id="A0A6V8MFF5"/>
<keyword evidence="1" id="KW-0812">Transmembrane</keyword>
<reference evidence="3" key="1">
    <citation type="submission" date="2020-06" db="EMBL/GenBank/DDBJ databases">
        <title>Draft genomic sequence of Geomonas sp. Red330.</title>
        <authorList>
            <person name="Itoh H."/>
            <person name="Zhenxing X."/>
            <person name="Ushijima N."/>
            <person name="Masuda Y."/>
            <person name="Shiratori Y."/>
            <person name="Senoo K."/>
        </authorList>
    </citation>
    <scope>NUCLEOTIDE SEQUENCE [LARGE SCALE GENOMIC DNA]</scope>
    <source>
        <strain evidence="3">Red330</strain>
    </source>
</reference>
<evidence type="ECO:0000313" key="2">
    <source>
        <dbReference type="EMBL" id="GFO58543.1"/>
    </source>
</evidence>
<sequence length="162" mass="18227">MKKKPVKPASKGGLRVVALFEAMKGVLVLLAGCGLLTFIHKDLHEAAIHLVRVLHLNPAKHYPSIFIDATNKVTDLQLWMIALSALLYATVRLVEAYGLWRQMQWAEWFGLLSGAMYIPLEIFEASREFTWPRITVLVVNLAVVGYLGDALLRSRKSPKFVK</sequence>
<keyword evidence="3" id="KW-1185">Reference proteome</keyword>
<dbReference type="InterPro" id="IPR021125">
    <property type="entry name" value="DUF2127"/>
</dbReference>
<comment type="caution">
    <text evidence="2">The sequence shown here is derived from an EMBL/GenBank/DDBJ whole genome shotgun (WGS) entry which is preliminary data.</text>
</comment>
<keyword evidence="1" id="KW-1133">Transmembrane helix</keyword>
<feature type="transmembrane region" description="Helical" evidence="1">
    <location>
        <begin position="129"/>
        <end position="152"/>
    </location>
</feature>
<dbReference type="Proteomes" id="UP000556026">
    <property type="component" value="Unassembled WGS sequence"/>
</dbReference>
<name>A0A6V8MFF5_9BACT</name>
<dbReference type="RefSeq" id="WP_183353402.1">
    <property type="nucleotide sequence ID" value="NZ_BLXX01000002.1"/>
</dbReference>